<reference evidence="1 2" key="1">
    <citation type="submission" date="2016-10" db="EMBL/GenBank/DDBJ databases">
        <authorList>
            <person name="de Groot N.N."/>
        </authorList>
    </citation>
    <scope>NUCLEOTIDE SEQUENCE [LARGE SCALE GENOMIC DNA]</scope>
    <source>
        <strain evidence="1 2">DSM 28286</strain>
    </source>
</reference>
<dbReference type="AlphaFoldDB" id="A0A1I5UCW0"/>
<evidence type="ECO:0000313" key="1">
    <source>
        <dbReference type="EMBL" id="SFP92446.1"/>
    </source>
</evidence>
<dbReference type="EMBL" id="FOXQ01000003">
    <property type="protein sequence ID" value="SFP92446.1"/>
    <property type="molecule type" value="Genomic_DNA"/>
</dbReference>
<dbReference type="STRING" id="1465490.SAMN05444277_103178"/>
<dbReference type="Proteomes" id="UP000199031">
    <property type="component" value="Unassembled WGS sequence"/>
</dbReference>
<accession>A0A1I5UCW0</accession>
<gene>
    <name evidence="1" type="ORF">SAMN05444277_103178</name>
</gene>
<sequence length="236" mass="25691">MSFIAVGVGVGALSAGTSLYLGLRQQNAAKKAAKDAQRMQTYEKDPLAEEQFNLARQLFNGRMSGAGAMERNIANSQASFTNNVNRNATSSGQALALAGAGQQLANDSYNDLAVKEANNRYNLLDNLNRGYQQMINENDKVYNSEQQKAAYDANNIQNLRNAAWQNIFNGIQGIGSTAMQGIQNYQQNKANGDYLNMLQRIYGLDDRSANPAQVKITGAPSWLNSYTDPGLLPPAQ</sequence>
<keyword evidence="2" id="KW-1185">Reference proteome</keyword>
<evidence type="ECO:0000313" key="2">
    <source>
        <dbReference type="Proteomes" id="UP000199031"/>
    </source>
</evidence>
<name>A0A1I5UCW0_9BACT</name>
<organism evidence="1 2">
    <name type="scientific">Parafilimonas terrae</name>
    <dbReference type="NCBI Taxonomy" id="1465490"/>
    <lineage>
        <taxon>Bacteria</taxon>
        <taxon>Pseudomonadati</taxon>
        <taxon>Bacteroidota</taxon>
        <taxon>Chitinophagia</taxon>
        <taxon>Chitinophagales</taxon>
        <taxon>Chitinophagaceae</taxon>
        <taxon>Parafilimonas</taxon>
    </lineage>
</organism>
<protein>
    <submittedName>
        <fullName evidence="1">Uncharacterized protein</fullName>
    </submittedName>
</protein>
<dbReference type="RefSeq" id="WP_143075777.1">
    <property type="nucleotide sequence ID" value="NZ_FOXQ01000003.1"/>
</dbReference>
<proteinExistence type="predicted"/>